<dbReference type="PROSITE" id="PS01124">
    <property type="entry name" value="HTH_ARAC_FAMILY_2"/>
    <property type="match status" value="1"/>
</dbReference>
<feature type="region of interest" description="Disordered" evidence="4">
    <location>
        <begin position="279"/>
        <end position="305"/>
    </location>
</feature>
<evidence type="ECO:0000313" key="7">
    <source>
        <dbReference type="Proteomes" id="UP001500016"/>
    </source>
</evidence>
<feature type="domain" description="HTH araC/xylS-type" evidence="5">
    <location>
        <begin position="186"/>
        <end position="285"/>
    </location>
</feature>
<evidence type="ECO:0000256" key="3">
    <source>
        <dbReference type="ARBA" id="ARBA00023163"/>
    </source>
</evidence>
<dbReference type="InterPro" id="IPR018060">
    <property type="entry name" value="HTH_AraC"/>
</dbReference>
<evidence type="ECO:0000256" key="2">
    <source>
        <dbReference type="ARBA" id="ARBA00023125"/>
    </source>
</evidence>
<evidence type="ECO:0000256" key="1">
    <source>
        <dbReference type="ARBA" id="ARBA00023015"/>
    </source>
</evidence>
<sequence>MTSAAPTMPLHRLDVPAPQVLPFAIGSFDSIGPLSRASFPHRHTFYEIAYVTHGTGSHVIDLRRWPLAPPHLCFITPGQVHHWERVTGLQGVVVLFEDAFLLAHPGDRDRLRRLGDSPSLPLAGRAAPRVDGLLTRMREEYAEQQHDMVSVLQAYLHILLAEAARLPPGAAATAPEPVSRTAAVSEDFVRLLARPGAVAELSVRTCAAELGVSVGYLSAAVRESTGRTPGQLIRHAQVLEAKRLLAGTALTVGKVAREVGFADPAYFCRFFRRETGASPGEFRRRADGNHHGPRTLSIDRGTPRP</sequence>
<dbReference type="Gene3D" id="1.10.10.60">
    <property type="entry name" value="Homeodomain-like"/>
    <property type="match status" value="1"/>
</dbReference>
<dbReference type="InterPro" id="IPR037923">
    <property type="entry name" value="HTH-like"/>
</dbReference>
<dbReference type="SUPFAM" id="SSF51215">
    <property type="entry name" value="Regulatory protein AraC"/>
    <property type="match status" value="1"/>
</dbReference>
<dbReference type="Proteomes" id="UP001500016">
    <property type="component" value="Unassembled WGS sequence"/>
</dbReference>
<dbReference type="PANTHER" id="PTHR43280">
    <property type="entry name" value="ARAC-FAMILY TRANSCRIPTIONAL REGULATOR"/>
    <property type="match status" value="1"/>
</dbReference>
<dbReference type="EMBL" id="BAAAPE010000001">
    <property type="protein sequence ID" value="GAA2061610.1"/>
    <property type="molecule type" value="Genomic_DNA"/>
</dbReference>
<evidence type="ECO:0000259" key="5">
    <source>
        <dbReference type="PROSITE" id="PS01124"/>
    </source>
</evidence>
<dbReference type="SMART" id="SM00342">
    <property type="entry name" value="HTH_ARAC"/>
    <property type="match status" value="1"/>
</dbReference>
<organism evidence="6 7">
    <name type="scientific">Streptomyces albiaxialis</name>
    <dbReference type="NCBI Taxonomy" id="329523"/>
    <lineage>
        <taxon>Bacteria</taxon>
        <taxon>Bacillati</taxon>
        <taxon>Actinomycetota</taxon>
        <taxon>Actinomycetes</taxon>
        <taxon>Kitasatosporales</taxon>
        <taxon>Streptomycetaceae</taxon>
        <taxon>Streptomyces</taxon>
    </lineage>
</organism>
<dbReference type="PANTHER" id="PTHR43280:SF32">
    <property type="entry name" value="TRANSCRIPTIONAL REGULATORY PROTEIN"/>
    <property type="match status" value="1"/>
</dbReference>
<dbReference type="PROSITE" id="PS00041">
    <property type="entry name" value="HTH_ARAC_FAMILY_1"/>
    <property type="match status" value="1"/>
</dbReference>
<dbReference type="PRINTS" id="PR00032">
    <property type="entry name" value="HTHARAC"/>
</dbReference>
<keyword evidence="7" id="KW-1185">Reference proteome</keyword>
<accession>A0ABN2VG12</accession>
<dbReference type="Gene3D" id="2.60.120.10">
    <property type="entry name" value="Jelly Rolls"/>
    <property type="match status" value="1"/>
</dbReference>
<proteinExistence type="predicted"/>
<comment type="caution">
    <text evidence="6">The sequence shown here is derived from an EMBL/GenBank/DDBJ whole genome shotgun (WGS) entry which is preliminary data.</text>
</comment>
<dbReference type="InterPro" id="IPR003313">
    <property type="entry name" value="AraC-bd"/>
</dbReference>
<dbReference type="InterPro" id="IPR020449">
    <property type="entry name" value="Tscrpt_reg_AraC-type_HTH"/>
</dbReference>
<dbReference type="InterPro" id="IPR009057">
    <property type="entry name" value="Homeodomain-like_sf"/>
</dbReference>
<dbReference type="Pfam" id="PF12833">
    <property type="entry name" value="HTH_18"/>
    <property type="match status" value="1"/>
</dbReference>
<keyword evidence="3" id="KW-0804">Transcription</keyword>
<keyword evidence="1" id="KW-0805">Transcription regulation</keyword>
<evidence type="ECO:0000256" key="4">
    <source>
        <dbReference type="SAM" id="MobiDB-lite"/>
    </source>
</evidence>
<gene>
    <name evidence="6" type="ORF">GCM10009801_04070</name>
</gene>
<name>A0ABN2VG12_9ACTN</name>
<protein>
    <submittedName>
        <fullName evidence="6">AraC family transcriptional regulator</fullName>
    </submittedName>
</protein>
<dbReference type="Pfam" id="PF02311">
    <property type="entry name" value="AraC_binding"/>
    <property type="match status" value="1"/>
</dbReference>
<evidence type="ECO:0000313" key="6">
    <source>
        <dbReference type="EMBL" id="GAA2061610.1"/>
    </source>
</evidence>
<reference evidence="6 7" key="1">
    <citation type="journal article" date="2019" name="Int. J. Syst. Evol. Microbiol.">
        <title>The Global Catalogue of Microorganisms (GCM) 10K type strain sequencing project: providing services to taxonomists for standard genome sequencing and annotation.</title>
        <authorList>
            <consortium name="The Broad Institute Genomics Platform"/>
            <consortium name="The Broad Institute Genome Sequencing Center for Infectious Disease"/>
            <person name="Wu L."/>
            <person name="Ma J."/>
        </authorList>
    </citation>
    <scope>NUCLEOTIDE SEQUENCE [LARGE SCALE GENOMIC DNA]</scope>
    <source>
        <strain evidence="6 7">JCM 15478</strain>
    </source>
</reference>
<feature type="compositionally biased region" description="Basic and acidic residues" evidence="4">
    <location>
        <begin position="279"/>
        <end position="290"/>
    </location>
</feature>
<keyword evidence="2" id="KW-0238">DNA-binding</keyword>
<dbReference type="SUPFAM" id="SSF46689">
    <property type="entry name" value="Homeodomain-like"/>
    <property type="match status" value="1"/>
</dbReference>
<dbReference type="InterPro" id="IPR018062">
    <property type="entry name" value="HTH_AraC-typ_CS"/>
</dbReference>
<dbReference type="InterPro" id="IPR014710">
    <property type="entry name" value="RmlC-like_jellyroll"/>
</dbReference>